<dbReference type="RefSeq" id="WP_344236520.1">
    <property type="nucleotide sequence ID" value="NZ_BAAAHH010000002.1"/>
</dbReference>
<evidence type="ECO:0000313" key="4">
    <source>
        <dbReference type="EMBL" id="GAA0938695.1"/>
    </source>
</evidence>
<dbReference type="PROSITE" id="PS51257">
    <property type="entry name" value="PROKAR_LIPOPROTEIN"/>
    <property type="match status" value="1"/>
</dbReference>
<proteinExistence type="predicted"/>
<dbReference type="PANTHER" id="PTHR36933">
    <property type="entry name" value="SLL0788 PROTEIN"/>
    <property type="match status" value="1"/>
</dbReference>
<feature type="compositionally biased region" description="Basic and acidic residues" evidence="1">
    <location>
        <begin position="128"/>
        <end position="143"/>
    </location>
</feature>
<feature type="chain" id="PRO_5047001970" evidence="2">
    <location>
        <begin position="30"/>
        <end position="220"/>
    </location>
</feature>
<protein>
    <submittedName>
        <fullName evidence="4">DUF305 domain-containing protein</fullName>
    </submittedName>
</protein>
<feature type="region of interest" description="Disordered" evidence="1">
    <location>
        <begin position="32"/>
        <end position="55"/>
    </location>
</feature>
<dbReference type="PANTHER" id="PTHR36933:SF1">
    <property type="entry name" value="SLL0788 PROTEIN"/>
    <property type="match status" value="1"/>
</dbReference>
<evidence type="ECO:0000259" key="3">
    <source>
        <dbReference type="Pfam" id="PF03713"/>
    </source>
</evidence>
<gene>
    <name evidence="4" type="ORF">GCM10009550_06580</name>
</gene>
<sequence length="220" mass="22834">MNTKRFPVRRAAGLIALPAVLLLGTAACGDDSADRPAATSGAHHSAPASAEAQQHNDQDVAFAQGMIPHHRQAVEMADLAPERAGSQAVKDLAAQIKAAQDPEITTMSGWLTSWGQKVPAEGAPGTDHGMDHGSDSGSGEHDGMPGMMSEGDMTALAGLSGEKFDKSFLEMMIAHHEGAVTMAAAEQEKGAYGPAKDLAAAIITAQKAEIDQMKKLLGEK</sequence>
<dbReference type="Proteomes" id="UP001500665">
    <property type="component" value="Unassembled WGS sequence"/>
</dbReference>
<evidence type="ECO:0000256" key="2">
    <source>
        <dbReference type="SAM" id="SignalP"/>
    </source>
</evidence>
<keyword evidence="5" id="KW-1185">Reference proteome</keyword>
<feature type="region of interest" description="Disordered" evidence="1">
    <location>
        <begin position="120"/>
        <end position="152"/>
    </location>
</feature>
<dbReference type="Gene3D" id="1.20.1260.10">
    <property type="match status" value="1"/>
</dbReference>
<dbReference type="InterPro" id="IPR005183">
    <property type="entry name" value="DUF305_CopM-like"/>
</dbReference>
<accession>A0ABN1Q7C5</accession>
<dbReference type="EMBL" id="BAAAHH010000002">
    <property type="protein sequence ID" value="GAA0938695.1"/>
    <property type="molecule type" value="Genomic_DNA"/>
</dbReference>
<organism evidence="4 5">
    <name type="scientific">Actinocorallia libanotica</name>
    <dbReference type="NCBI Taxonomy" id="46162"/>
    <lineage>
        <taxon>Bacteria</taxon>
        <taxon>Bacillati</taxon>
        <taxon>Actinomycetota</taxon>
        <taxon>Actinomycetes</taxon>
        <taxon>Streptosporangiales</taxon>
        <taxon>Thermomonosporaceae</taxon>
        <taxon>Actinocorallia</taxon>
    </lineage>
</organism>
<feature type="signal peptide" evidence="2">
    <location>
        <begin position="1"/>
        <end position="29"/>
    </location>
</feature>
<dbReference type="Pfam" id="PF03713">
    <property type="entry name" value="DUF305"/>
    <property type="match status" value="1"/>
</dbReference>
<feature type="domain" description="DUF305" evidence="3">
    <location>
        <begin position="59"/>
        <end position="217"/>
    </location>
</feature>
<reference evidence="4 5" key="1">
    <citation type="journal article" date="2019" name="Int. J. Syst. Evol. Microbiol.">
        <title>The Global Catalogue of Microorganisms (GCM) 10K type strain sequencing project: providing services to taxonomists for standard genome sequencing and annotation.</title>
        <authorList>
            <consortium name="The Broad Institute Genomics Platform"/>
            <consortium name="The Broad Institute Genome Sequencing Center for Infectious Disease"/>
            <person name="Wu L."/>
            <person name="Ma J."/>
        </authorList>
    </citation>
    <scope>NUCLEOTIDE SEQUENCE [LARGE SCALE GENOMIC DNA]</scope>
    <source>
        <strain evidence="4 5">JCM 10696</strain>
    </source>
</reference>
<dbReference type="InterPro" id="IPR012347">
    <property type="entry name" value="Ferritin-like"/>
</dbReference>
<keyword evidence="2" id="KW-0732">Signal</keyword>
<comment type="caution">
    <text evidence="4">The sequence shown here is derived from an EMBL/GenBank/DDBJ whole genome shotgun (WGS) entry which is preliminary data.</text>
</comment>
<evidence type="ECO:0000313" key="5">
    <source>
        <dbReference type="Proteomes" id="UP001500665"/>
    </source>
</evidence>
<name>A0ABN1Q7C5_9ACTN</name>
<evidence type="ECO:0000256" key="1">
    <source>
        <dbReference type="SAM" id="MobiDB-lite"/>
    </source>
</evidence>